<dbReference type="AlphaFoldDB" id="A0A074J8D4"/>
<evidence type="ECO:0000313" key="5">
    <source>
        <dbReference type="Proteomes" id="UP000027432"/>
    </source>
</evidence>
<keyword evidence="2" id="KW-0464">Manganese</keyword>
<keyword evidence="5" id="KW-1185">Reference proteome</keyword>
<dbReference type="CDD" id="cd05666">
    <property type="entry name" value="M20_Acy1-like"/>
    <property type="match status" value="1"/>
</dbReference>
<comment type="caution">
    <text evidence="4">The sequence shown here is derived from an EMBL/GenBank/DDBJ whole genome shotgun (WGS) entry which is preliminary data.</text>
</comment>
<dbReference type="GO" id="GO:0046872">
    <property type="term" value="F:metal ion binding"/>
    <property type="evidence" value="ECO:0007669"/>
    <property type="project" value="UniProtKB-KW"/>
</dbReference>
<gene>
    <name evidence="4" type="ORF">TP2_10365</name>
</gene>
<dbReference type="InterPro" id="IPR036264">
    <property type="entry name" value="Bact_exopeptidase_dim_dom"/>
</dbReference>
<sequence>MPVINRIAALGEQMTEWRRWLHRHPELEFDLPQTSAFVAERLREIGVDEIHEGIAQTGIVALIKGRASGPVVGLRADMDALPITEETGADYASETPGKMHACGHDGHTTMLLGAAAYLAETRNFAGTVALLFQPAEEEGGGGEAMVREGVMDRFDISRVFAIHNAPGLPFGHFYTTPGPYMASVDTAWVTVRGKGGHGATPQDCIDPIVAITGMVNALQTVVARNIGAGDELVVSVTQIHVGSASNIIPEEGWFCATIRAFDPAIRDLAETRFREIVAGLAAAHGVEIEITYERGYPPTVNDAEEAEFAATVAEEIAGSGRVERRAAREMGAEDFSYMLETRPGAYLFMGTGEGAGLHHPRYDFNDEAAPVGASFLARLAERALPIG</sequence>
<evidence type="ECO:0000256" key="1">
    <source>
        <dbReference type="ARBA" id="ARBA00022801"/>
    </source>
</evidence>
<feature type="binding site" evidence="2">
    <location>
        <position position="163"/>
    </location>
    <ligand>
        <name>Mn(2+)</name>
        <dbReference type="ChEBI" id="CHEBI:29035"/>
        <label>2</label>
    </ligand>
</feature>
<protein>
    <submittedName>
        <fullName evidence="4">Amidohydrolase</fullName>
    </submittedName>
</protein>
<dbReference type="Gene3D" id="3.30.70.360">
    <property type="match status" value="1"/>
</dbReference>
<dbReference type="OrthoDB" id="9777385at2"/>
<accession>A0A074J8D4</accession>
<proteinExistence type="predicted"/>
<dbReference type="SUPFAM" id="SSF55031">
    <property type="entry name" value="Bacterial exopeptidase dimerisation domain"/>
    <property type="match status" value="1"/>
</dbReference>
<keyword evidence="1 4" id="KW-0378">Hydrolase</keyword>
<feature type="binding site" evidence="2">
    <location>
        <position position="104"/>
    </location>
    <ligand>
        <name>Mn(2+)</name>
        <dbReference type="ChEBI" id="CHEBI:29035"/>
        <label>2</label>
    </ligand>
</feature>
<dbReference type="Proteomes" id="UP000027432">
    <property type="component" value="Unassembled WGS sequence"/>
</dbReference>
<dbReference type="InterPro" id="IPR011650">
    <property type="entry name" value="Peptidase_M20_dimer"/>
</dbReference>
<dbReference type="FunFam" id="3.30.70.360:FF:000001">
    <property type="entry name" value="N-acetyldiaminopimelate deacetylase"/>
    <property type="match status" value="1"/>
</dbReference>
<evidence type="ECO:0000259" key="3">
    <source>
        <dbReference type="Pfam" id="PF07687"/>
    </source>
</evidence>
<name>A0A074J8D4_9RHOB</name>
<dbReference type="Pfam" id="PF01546">
    <property type="entry name" value="Peptidase_M20"/>
    <property type="match status" value="1"/>
</dbReference>
<evidence type="ECO:0000313" key="4">
    <source>
        <dbReference type="EMBL" id="KEO51873.1"/>
    </source>
</evidence>
<dbReference type="SUPFAM" id="SSF53187">
    <property type="entry name" value="Zn-dependent exopeptidases"/>
    <property type="match status" value="1"/>
</dbReference>
<comment type="cofactor">
    <cofactor evidence="2">
        <name>Mn(2+)</name>
        <dbReference type="ChEBI" id="CHEBI:29035"/>
    </cofactor>
    <text evidence="2">The Mn(2+) ion enhances activity.</text>
</comment>
<dbReference type="EMBL" id="AUND01000034">
    <property type="protein sequence ID" value="KEO51873.1"/>
    <property type="molecule type" value="Genomic_DNA"/>
</dbReference>
<feature type="domain" description="Peptidase M20 dimerisation" evidence="3">
    <location>
        <begin position="186"/>
        <end position="277"/>
    </location>
</feature>
<feature type="binding site" evidence="2">
    <location>
        <position position="137"/>
    </location>
    <ligand>
        <name>Mn(2+)</name>
        <dbReference type="ChEBI" id="CHEBI:29035"/>
        <label>2</label>
    </ligand>
</feature>
<dbReference type="InterPro" id="IPR002933">
    <property type="entry name" value="Peptidase_M20"/>
</dbReference>
<dbReference type="NCBIfam" id="TIGR01891">
    <property type="entry name" value="amidohydrolases"/>
    <property type="match status" value="1"/>
</dbReference>
<dbReference type="PIRSF" id="PIRSF005962">
    <property type="entry name" value="Pept_M20D_amidohydro"/>
    <property type="match status" value="1"/>
</dbReference>
<dbReference type="Gene3D" id="3.40.630.10">
    <property type="entry name" value="Zn peptidases"/>
    <property type="match status" value="1"/>
</dbReference>
<dbReference type="GO" id="GO:0050118">
    <property type="term" value="F:N-acetyldiaminopimelate deacetylase activity"/>
    <property type="evidence" value="ECO:0007669"/>
    <property type="project" value="UniProtKB-ARBA"/>
</dbReference>
<dbReference type="GO" id="GO:0019877">
    <property type="term" value="P:diaminopimelate biosynthetic process"/>
    <property type="evidence" value="ECO:0007669"/>
    <property type="project" value="UniProtKB-ARBA"/>
</dbReference>
<dbReference type="STRING" id="1353537.TP2_10365"/>
<dbReference type="Pfam" id="PF07687">
    <property type="entry name" value="M20_dimer"/>
    <property type="match status" value="1"/>
</dbReference>
<dbReference type="RefSeq" id="WP_038078235.1">
    <property type="nucleotide sequence ID" value="NZ_AUND01000034.1"/>
</dbReference>
<dbReference type="InterPro" id="IPR017439">
    <property type="entry name" value="Amidohydrolase"/>
</dbReference>
<keyword evidence="2" id="KW-0479">Metal-binding</keyword>
<feature type="binding site" evidence="2">
    <location>
        <position position="102"/>
    </location>
    <ligand>
        <name>Mn(2+)</name>
        <dbReference type="ChEBI" id="CHEBI:29035"/>
        <label>2</label>
    </ligand>
</feature>
<dbReference type="PANTHER" id="PTHR11014:SF63">
    <property type="entry name" value="METALLOPEPTIDASE, PUTATIVE (AFU_ORTHOLOGUE AFUA_6G09600)-RELATED"/>
    <property type="match status" value="1"/>
</dbReference>
<dbReference type="PANTHER" id="PTHR11014">
    <property type="entry name" value="PEPTIDASE M20 FAMILY MEMBER"/>
    <property type="match status" value="1"/>
</dbReference>
<dbReference type="eggNOG" id="COG1473">
    <property type="taxonomic scope" value="Bacteria"/>
</dbReference>
<evidence type="ECO:0000256" key="2">
    <source>
        <dbReference type="PIRSR" id="PIRSR005962-1"/>
    </source>
</evidence>
<feature type="binding site" evidence="2">
    <location>
        <position position="358"/>
    </location>
    <ligand>
        <name>Mn(2+)</name>
        <dbReference type="ChEBI" id="CHEBI:29035"/>
        <label>2</label>
    </ligand>
</feature>
<organism evidence="4 5">
    <name type="scientific">Thioclava pacifica DSM 10166</name>
    <dbReference type="NCBI Taxonomy" id="1353537"/>
    <lineage>
        <taxon>Bacteria</taxon>
        <taxon>Pseudomonadati</taxon>
        <taxon>Pseudomonadota</taxon>
        <taxon>Alphaproteobacteria</taxon>
        <taxon>Rhodobacterales</taxon>
        <taxon>Paracoccaceae</taxon>
        <taxon>Thioclava</taxon>
    </lineage>
</organism>
<reference evidence="4 5" key="1">
    <citation type="submission" date="2013-07" db="EMBL/GenBank/DDBJ databases">
        <title>Thioclava pacifica DSM 10166 Genome Sequencing.</title>
        <authorList>
            <person name="Lai Q."/>
            <person name="Shao Z."/>
        </authorList>
    </citation>
    <scope>NUCLEOTIDE SEQUENCE [LARGE SCALE GENOMIC DNA]</scope>
    <source>
        <strain evidence="4 5">DSM 10166</strain>
    </source>
</reference>